<proteinExistence type="predicted"/>
<organism evidence="1">
    <name type="scientific">Leptotrichia alba</name>
    <dbReference type="NCBI Taxonomy" id="3239304"/>
    <lineage>
        <taxon>Bacteria</taxon>
        <taxon>Fusobacteriati</taxon>
        <taxon>Fusobacteriota</taxon>
        <taxon>Fusobacteriia</taxon>
        <taxon>Fusobacteriales</taxon>
        <taxon>Leptotrichiaceae</taxon>
        <taxon>Leptotrichia</taxon>
    </lineage>
</organism>
<protein>
    <recommendedName>
        <fullName evidence="2">DUF3221 domain-containing protein</fullName>
    </recommendedName>
</protein>
<evidence type="ECO:0000313" key="1">
    <source>
        <dbReference type="EMBL" id="XDU61764.1"/>
    </source>
</evidence>
<dbReference type="KEGG" id="lala:AB8B28_08890"/>
<dbReference type="EMBL" id="CP165647">
    <property type="protein sequence ID" value="XDU61764.1"/>
    <property type="molecule type" value="Genomic_DNA"/>
</dbReference>
<name>A0AB39V318_9FUSO</name>
<dbReference type="RefSeq" id="WP_369715342.1">
    <property type="nucleotide sequence ID" value="NZ_CP165647.1"/>
</dbReference>
<dbReference type="AlphaFoldDB" id="A0AB39V318"/>
<reference evidence="1" key="1">
    <citation type="submission" date="2024-07" db="EMBL/GenBank/DDBJ databases">
        <authorList>
            <person name="Li X.-J."/>
            <person name="Wang X."/>
        </authorList>
    </citation>
    <scope>NUCLEOTIDE SEQUENCE</scope>
    <source>
        <strain evidence="1">HSP-536</strain>
    </source>
</reference>
<sequence length="130" mass="15154">MKKMSFFIILGIFISILGMSAEQRITIKPGSYCDGLKYIGEFDDDDIDINELYFFKKCVINGKTYRTKTTWQGEETTGATLRVYFNSFQQLDDVTNKISKKDRVYFIPGETIDYDNETIWSINVKKIQIK</sequence>
<accession>A0AB39V318</accession>
<gene>
    <name evidence="1" type="ORF">AB8B28_08890</name>
</gene>
<evidence type="ECO:0008006" key="2">
    <source>
        <dbReference type="Google" id="ProtNLM"/>
    </source>
</evidence>